<keyword evidence="3" id="KW-1185">Reference proteome</keyword>
<dbReference type="GeneID" id="98150219"/>
<name>A0ABR4LV13_9EURO</name>
<evidence type="ECO:0000313" key="2">
    <source>
        <dbReference type="EMBL" id="KAL2868344.1"/>
    </source>
</evidence>
<keyword evidence="1" id="KW-0812">Transmembrane</keyword>
<feature type="transmembrane region" description="Helical" evidence="1">
    <location>
        <begin position="54"/>
        <end position="76"/>
    </location>
</feature>
<organism evidence="2 3">
    <name type="scientific">Aspergillus lucknowensis</name>
    <dbReference type="NCBI Taxonomy" id="176173"/>
    <lineage>
        <taxon>Eukaryota</taxon>
        <taxon>Fungi</taxon>
        <taxon>Dikarya</taxon>
        <taxon>Ascomycota</taxon>
        <taxon>Pezizomycotina</taxon>
        <taxon>Eurotiomycetes</taxon>
        <taxon>Eurotiomycetidae</taxon>
        <taxon>Eurotiales</taxon>
        <taxon>Aspergillaceae</taxon>
        <taxon>Aspergillus</taxon>
        <taxon>Aspergillus subgen. Nidulantes</taxon>
    </lineage>
</organism>
<keyword evidence="1" id="KW-0472">Membrane</keyword>
<evidence type="ECO:0000256" key="1">
    <source>
        <dbReference type="SAM" id="Phobius"/>
    </source>
</evidence>
<protein>
    <submittedName>
        <fullName evidence="2">Uncharacterized protein</fullName>
    </submittedName>
</protein>
<accession>A0ABR4LV13</accession>
<comment type="caution">
    <text evidence="2">The sequence shown here is derived from an EMBL/GenBank/DDBJ whole genome shotgun (WGS) entry which is preliminary data.</text>
</comment>
<sequence length="159" mass="18016">MGLYIASVFSPFQPSDAPVSDIRLCTSRPPPRTALFDSYFSRSLLLFTSSNSSLFFVSTTVYIIFTFVSIAHTLGARNLKHLYWEKWIGRLFHCTSLAVHRWSFQFLHLTNLALAYRKRGRMDLSSLLAGLSNRSSGTSADYPGVCYPPWLHCFLTFTG</sequence>
<dbReference type="EMBL" id="JBFXLQ010000014">
    <property type="protein sequence ID" value="KAL2868344.1"/>
    <property type="molecule type" value="Genomic_DNA"/>
</dbReference>
<proteinExistence type="predicted"/>
<keyword evidence="1" id="KW-1133">Transmembrane helix</keyword>
<dbReference type="Proteomes" id="UP001610432">
    <property type="component" value="Unassembled WGS sequence"/>
</dbReference>
<evidence type="ECO:0000313" key="3">
    <source>
        <dbReference type="Proteomes" id="UP001610432"/>
    </source>
</evidence>
<dbReference type="RefSeq" id="XP_070887323.1">
    <property type="nucleotide sequence ID" value="XM_071035147.1"/>
</dbReference>
<reference evidence="2 3" key="1">
    <citation type="submission" date="2024-07" db="EMBL/GenBank/DDBJ databases">
        <title>Section-level genome sequencing and comparative genomics of Aspergillus sections Usti and Cavernicolus.</title>
        <authorList>
            <consortium name="Lawrence Berkeley National Laboratory"/>
            <person name="Nybo J.L."/>
            <person name="Vesth T.C."/>
            <person name="Theobald S."/>
            <person name="Frisvad J.C."/>
            <person name="Larsen T.O."/>
            <person name="Kjaerboelling I."/>
            <person name="Rothschild-Mancinelli K."/>
            <person name="Lyhne E.K."/>
            <person name="Kogle M.E."/>
            <person name="Barry K."/>
            <person name="Clum A."/>
            <person name="Na H."/>
            <person name="Ledsgaard L."/>
            <person name="Lin J."/>
            <person name="Lipzen A."/>
            <person name="Kuo A."/>
            <person name="Riley R."/>
            <person name="Mondo S."/>
            <person name="Labutti K."/>
            <person name="Haridas S."/>
            <person name="Pangalinan J."/>
            <person name="Salamov A.A."/>
            <person name="Simmons B.A."/>
            <person name="Magnuson J.K."/>
            <person name="Chen J."/>
            <person name="Drula E."/>
            <person name="Henrissat B."/>
            <person name="Wiebenga A."/>
            <person name="Lubbers R.J."/>
            <person name="Gomes A.C."/>
            <person name="Macurrencykelacurrency M.R."/>
            <person name="Stajich J."/>
            <person name="Grigoriev I.V."/>
            <person name="Mortensen U.H."/>
            <person name="De Vries R.P."/>
            <person name="Baker S.E."/>
            <person name="Andersen M.R."/>
        </authorList>
    </citation>
    <scope>NUCLEOTIDE SEQUENCE [LARGE SCALE GENOMIC DNA]</scope>
    <source>
        <strain evidence="2 3">CBS 449.75</strain>
    </source>
</reference>
<gene>
    <name evidence="2" type="ORF">BJX67DRAFT_54748</name>
</gene>